<proteinExistence type="predicted"/>
<evidence type="ECO:0000313" key="1">
    <source>
        <dbReference type="EMBL" id="MEA5523038.1"/>
    </source>
</evidence>
<dbReference type="CDD" id="cd16412">
    <property type="entry name" value="dndB"/>
    <property type="match status" value="1"/>
</dbReference>
<dbReference type="EMBL" id="JAYGHT010000198">
    <property type="protein sequence ID" value="MEA5523038.1"/>
    <property type="molecule type" value="Genomic_DNA"/>
</dbReference>
<dbReference type="RefSeq" id="WP_323274555.1">
    <property type="nucleotide sequence ID" value="NZ_JAYGHT010000198.1"/>
</dbReference>
<dbReference type="InterPro" id="IPR017642">
    <property type="entry name" value="DNA_S_mod_DndB"/>
</dbReference>
<evidence type="ECO:0000313" key="2">
    <source>
        <dbReference type="Proteomes" id="UP001301728"/>
    </source>
</evidence>
<organism evidence="1 2">
    <name type="scientific">Limnoraphis robusta CCNP1315</name>
    <dbReference type="NCBI Taxonomy" id="3110306"/>
    <lineage>
        <taxon>Bacteria</taxon>
        <taxon>Bacillati</taxon>
        <taxon>Cyanobacteriota</taxon>
        <taxon>Cyanophyceae</taxon>
        <taxon>Oscillatoriophycideae</taxon>
        <taxon>Oscillatoriales</taxon>
        <taxon>Sirenicapillariaceae</taxon>
        <taxon>Limnoraphis</taxon>
    </lineage>
</organism>
<accession>A0ABU5U8T0</accession>
<dbReference type="NCBIfam" id="TIGR03187">
    <property type="entry name" value="DGQHR"/>
    <property type="match status" value="1"/>
</dbReference>
<comment type="caution">
    <text evidence="1">The sequence shown here is derived from an EMBL/GenBank/DDBJ whole genome shotgun (WGS) entry which is preliminary data.</text>
</comment>
<dbReference type="Pfam" id="PF14072">
    <property type="entry name" value="DndB"/>
    <property type="match status" value="1"/>
</dbReference>
<sequence length="396" mass="44656">MTSPNMNDISDNLPEENPRIDSVLAPLFSKNYRENCYLGLMFQQGKRQMIQINVPAREIPTLLEAKPSEDNDPDSGKNRPVVKGHAEEIKDYIVHHAEQDKPWILGTLTANIDPEKIQVIELGRGMCFVVIPRDTRLDITDGQHRQKAIDELVRSKDAKLIGDSDFPITLVLEGNLNQCQKDFRDMAQTKELAESLLLSFGEFTGLVGIMKQLVEKVSMFRGKTEKINRTPNSKKKLIYTNKYIATAVSCAFENDPDAKLEDYDVDEASQALADAFNQFFSECPQTKYIASKSPKDLTVDEINDFKEKSILGVAVGLEILARLLHLCYNENEPSFDYQKISQLAQLDWSRSSSLWADNVITIDPNPKNAAKRYKMSFGSSNIKIAVNTAKAQLGWM</sequence>
<dbReference type="InterPro" id="IPR017601">
    <property type="entry name" value="DGQHR-contain_dom"/>
</dbReference>
<dbReference type="Proteomes" id="UP001301728">
    <property type="component" value="Unassembled WGS sequence"/>
</dbReference>
<protein>
    <submittedName>
        <fullName evidence="1">DNA sulfur modification protein DndB</fullName>
    </submittedName>
</protein>
<gene>
    <name evidence="1" type="ORF">VB854_29325</name>
</gene>
<name>A0ABU5U8T0_9CYAN</name>
<keyword evidence="2" id="KW-1185">Reference proteome</keyword>
<reference evidence="1 2" key="1">
    <citation type="submission" date="2023-12" db="EMBL/GenBank/DDBJ databases">
        <title>Baltic Sea Cyanobacteria.</title>
        <authorList>
            <person name="Delbaje E."/>
            <person name="Fewer D.P."/>
            <person name="Shishido T.K."/>
        </authorList>
    </citation>
    <scope>NUCLEOTIDE SEQUENCE [LARGE SCALE GENOMIC DNA]</scope>
    <source>
        <strain evidence="1 2">CCNP 1315</strain>
    </source>
</reference>